<dbReference type="PROSITE" id="PS51819">
    <property type="entry name" value="VOC"/>
    <property type="match status" value="2"/>
</dbReference>
<accession>A0ABU3FD28</accession>
<sequence length="295" mass="33706">MSYFHHVSLLTSQQQENLTFYTEILGLRFVKNTVNQENTRMLHYYYGDYQGSPGSVITFFIVPHLGQRRDESQFLSEIGLNVPKHSLDFWQQRFEKFSVPVERTADQLIVQDPDQVTLIFNETNISTPERANIVKNDIPAEKQILGLAAINFQVADPVKTADFFEKLLGWTGDDNHIQLSPTEAITLTASDSLTKTRMGRGSIDHVAFAVESDEALELLREKARRQKWQIEKMISRGYFKSLYIREPGGNRVEFATVAPGFTIDEPLEHLGEQLALPPFLAAQRADIEKNLYPEK</sequence>
<keyword evidence="3" id="KW-1185">Reference proteome</keyword>
<comment type="caution">
    <text evidence="2">The sequence shown here is derived from an EMBL/GenBank/DDBJ whole genome shotgun (WGS) entry which is preliminary data.</text>
</comment>
<evidence type="ECO:0000313" key="2">
    <source>
        <dbReference type="EMBL" id="MDT2759922.1"/>
    </source>
</evidence>
<feature type="domain" description="VOC" evidence="1">
    <location>
        <begin position="3"/>
        <end position="138"/>
    </location>
</feature>
<dbReference type="Gene3D" id="3.10.180.10">
    <property type="entry name" value="2,3-Dihydroxybiphenyl 1,2-Dioxygenase, domain 1"/>
    <property type="match status" value="2"/>
</dbReference>
<dbReference type="Pfam" id="PF00903">
    <property type="entry name" value="Glyoxalase"/>
    <property type="match status" value="2"/>
</dbReference>
<gene>
    <name evidence="2" type="ORF">P7H27_09105</name>
</gene>
<feature type="domain" description="VOC" evidence="1">
    <location>
        <begin position="146"/>
        <end position="257"/>
    </location>
</feature>
<dbReference type="RefSeq" id="WP_311830123.1">
    <property type="nucleotide sequence ID" value="NZ_JARQAJ010000005.1"/>
</dbReference>
<dbReference type="InterPro" id="IPR004360">
    <property type="entry name" value="Glyas_Fos-R_dOase_dom"/>
</dbReference>
<evidence type="ECO:0000259" key="1">
    <source>
        <dbReference type="PROSITE" id="PS51819"/>
    </source>
</evidence>
<dbReference type="PANTHER" id="PTHR36110:SF4">
    <property type="entry name" value="RING-CLEAVING DIOXYGENASE MHQA-RELATED"/>
    <property type="match status" value="1"/>
</dbReference>
<organism evidence="2 3">
    <name type="scientific">Enterococcus xiangfangensis</name>
    <dbReference type="NCBI Taxonomy" id="1296537"/>
    <lineage>
        <taxon>Bacteria</taxon>
        <taxon>Bacillati</taxon>
        <taxon>Bacillota</taxon>
        <taxon>Bacilli</taxon>
        <taxon>Lactobacillales</taxon>
        <taxon>Enterococcaceae</taxon>
        <taxon>Enterococcus</taxon>
    </lineage>
</organism>
<dbReference type="InterPro" id="IPR052537">
    <property type="entry name" value="Extradiol_RC_dioxygenase"/>
</dbReference>
<dbReference type="InterPro" id="IPR037523">
    <property type="entry name" value="VOC_core"/>
</dbReference>
<proteinExistence type="predicted"/>
<dbReference type="PANTHER" id="PTHR36110">
    <property type="entry name" value="RING-CLEAVING DIOXYGENASE MHQE-RELATED"/>
    <property type="match status" value="1"/>
</dbReference>
<dbReference type="SUPFAM" id="SSF54593">
    <property type="entry name" value="Glyoxalase/Bleomycin resistance protein/Dihydroxybiphenyl dioxygenase"/>
    <property type="match status" value="2"/>
</dbReference>
<dbReference type="EMBL" id="JARQAJ010000005">
    <property type="protein sequence ID" value="MDT2759922.1"/>
    <property type="molecule type" value="Genomic_DNA"/>
</dbReference>
<name>A0ABU3FD28_9ENTE</name>
<dbReference type="InterPro" id="IPR029068">
    <property type="entry name" value="Glyas_Bleomycin-R_OHBP_Dase"/>
</dbReference>
<reference evidence="2" key="1">
    <citation type="submission" date="2023-03" db="EMBL/GenBank/DDBJ databases">
        <authorList>
            <person name="Shen W."/>
            <person name="Cai J."/>
        </authorList>
    </citation>
    <scope>NUCLEOTIDE SEQUENCE</scope>
    <source>
        <strain evidence="2">P66-3</strain>
    </source>
</reference>
<evidence type="ECO:0000313" key="3">
    <source>
        <dbReference type="Proteomes" id="UP001181046"/>
    </source>
</evidence>
<dbReference type="Proteomes" id="UP001181046">
    <property type="component" value="Unassembled WGS sequence"/>
</dbReference>
<protein>
    <submittedName>
        <fullName evidence="2">VOC family protein</fullName>
    </submittedName>
</protein>